<dbReference type="EMBL" id="MU001641">
    <property type="protein sequence ID" value="KAF2479694.1"/>
    <property type="molecule type" value="Genomic_DNA"/>
</dbReference>
<dbReference type="RefSeq" id="XP_033586264.1">
    <property type="nucleotide sequence ID" value="XM_033738390.1"/>
</dbReference>
<dbReference type="Proteomes" id="UP000799767">
    <property type="component" value="Unassembled WGS sequence"/>
</dbReference>
<keyword evidence="2" id="KW-1185">Reference proteome</keyword>
<sequence length="167" mass="18803">MLLPSAPVAVAPRAERVESAAEAWEFRLAMREVGLPWARAGVVEAARRRRRVVSCMVAGFGFDVVRWRDVCVCELNQMVGAAERNRGQVMKRRRGLAVVIYDFRPPLDERCRDMTATENNQTHWSRRINLGRRSVNLGRRSEARATGHITNPLICSVIGSAPMFQGN</sequence>
<evidence type="ECO:0000313" key="2">
    <source>
        <dbReference type="Proteomes" id="UP000799767"/>
    </source>
</evidence>
<evidence type="ECO:0000313" key="1">
    <source>
        <dbReference type="EMBL" id="KAF2479694.1"/>
    </source>
</evidence>
<gene>
    <name evidence="1" type="ORF">BDY17DRAFT_43769</name>
</gene>
<accession>A0A6A6PJ07</accession>
<reference evidence="1" key="1">
    <citation type="journal article" date="2020" name="Stud. Mycol.">
        <title>101 Dothideomycetes genomes: a test case for predicting lifestyles and emergence of pathogens.</title>
        <authorList>
            <person name="Haridas S."/>
            <person name="Albert R."/>
            <person name="Binder M."/>
            <person name="Bloem J."/>
            <person name="Labutti K."/>
            <person name="Salamov A."/>
            <person name="Andreopoulos B."/>
            <person name="Baker S."/>
            <person name="Barry K."/>
            <person name="Bills G."/>
            <person name="Bluhm B."/>
            <person name="Cannon C."/>
            <person name="Castanera R."/>
            <person name="Culley D."/>
            <person name="Daum C."/>
            <person name="Ezra D."/>
            <person name="Gonzalez J."/>
            <person name="Henrissat B."/>
            <person name="Kuo A."/>
            <person name="Liang C."/>
            <person name="Lipzen A."/>
            <person name="Lutzoni F."/>
            <person name="Magnuson J."/>
            <person name="Mondo S."/>
            <person name="Nolan M."/>
            <person name="Ohm R."/>
            <person name="Pangilinan J."/>
            <person name="Park H.-J."/>
            <person name="Ramirez L."/>
            <person name="Alfaro M."/>
            <person name="Sun H."/>
            <person name="Tritt A."/>
            <person name="Yoshinaga Y."/>
            <person name="Zwiers L.-H."/>
            <person name="Turgeon B."/>
            <person name="Goodwin S."/>
            <person name="Spatafora J."/>
            <person name="Crous P."/>
            <person name="Grigoriev I."/>
        </authorList>
    </citation>
    <scope>NUCLEOTIDE SEQUENCE</scope>
    <source>
        <strain evidence="1">CBS 113389</strain>
    </source>
</reference>
<name>A0A6A6PJ07_9PEZI</name>
<protein>
    <submittedName>
        <fullName evidence="1">Uncharacterized protein</fullName>
    </submittedName>
</protein>
<dbReference type="AlphaFoldDB" id="A0A6A6PJ07"/>
<dbReference type="GeneID" id="54479392"/>
<organism evidence="1 2">
    <name type="scientific">Neohortaea acidophila</name>
    <dbReference type="NCBI Taxonomy" id="245834"/>
    <lineage>
        <taxon>Eukaryota</taxon>
        <taxon>Fungi</taxon>
        <taxon>Dikarya</taxon>
        <taxon>Ascomycota</taxon>
        <taxon>Pezizomycotina</taxon>
        <taxon>Dothideomycetes</taxon>
        <taxon>Dothideomycetidae</taxon>
        <taxon>Mycosphaerellales</taxon>
        <taxon>Teratosphaeriaceae</taxon>
        <taxon>Neohortaea</taxon>
    </lineage>
</organism>
<proteinExistence type="predicted"/>